<dbReference type="AlphaFoldDB" id="A0A919RKV4"/>
<feature type="compositionally biased region" description="Basic and acidic residues" evidence="1">
    <location>
        <begin position="1"/>
        <end position="15"/>
    </location>
</feature>
<evidence type="ECO:0000313" key="2">
    <source>
        <dbReference type="EMBL" id="GII94700.1"/>
    </source>
</evidence>
<dbReference type="EMBL" id="BOOW01000030">
    <property type="protein sequence ID" value="GII94700.1"/>
    <property type="molecule type" value="Genomic_DNA"/>
</dbReference>
<accession>A0A919RKV4</accession>
<evidence type="ECO:0000313" key="3">
    <source>
        <dbReference type="Proteomes" id="UP000606172"/>
    </source>
</evidence>
<organism evidence="2 3">
    <name type="scientific">Sinosporangium siamense</name>
    <dbReference type="NCBI Taxonomy" id="1367973"/>
    <lineage>
        <taxon>Bacteria</taxon>
        <taxon>Bacillati</taxon>
        <taxon>Actinomycetota</taxon>
        <taxon>Actinomycetes</taxon>
        <taxon>Streptosporangiales</taxon>
        <taxon>Streptosporangiaceae</taxon>
        <taxon>Sinosporangium</taxon>
    </lineage>
</organism>
<proteinExistence type="predicted"/>
<name>A0A919RKV4_9ACTN</name>
<protein>
    <submittedName>
        <fullName evidence="2">Uncharacterized protein</fullName>
    </submittedName>
</protein>
<gene>
    <name evidence="2" type="ORF">Ssi02_49310</name>
</gene>
<feature type="region of interest" description="Disordered" evidence="1">
    <location>
        <begin position="1"/>
        <end position="71"/>
    </location>
</feature>
<comment type="caution">
    <text evidence="2">The sequence shown here is derived from an EMBL/GenBank/DDBJ whole genome shotgun (WGS) entry which is preliminary data.</text>
</comment>
<keyword evidence="3" id="KW-1185">Reference proteome</keyword>
<sequence>MDPYRKAARPEERKPRGSPTDRSFKTSGSSLTLWLPLGDPQRVGGGGRDRPKSRSAADDHPRAAGREADRL</sequence>
<reference evidence="2" key="1">
    <citation type="submission" date="2021-01" db="EMBL/GenBank/DDBJ databases">
        <title>Whole genome shotgun sequence of Sinosporangium siamense NBRC 109515.</title>
        <authorList>
            <person name="Komaki H."/>
            <person name="Tamura T."/>
        </authorList>
    </citation>
    <scope>NUCLEOTIDE SEQUENCE</scope>
    <source>
        <strain evidence="2">NBRC 109515</strain>
    </source>
</reference>
<feature type="compositionally biased region" description="Basic and acidic residues" evidence="1">
    <location>
        <begin position="47"/>
        <end position="71"/>
    </location>
</feature>
<dbReference type="Proteomes" id="UP000606172">
    <property type="component" value="Unassembled WGS sequence"/>
</dbReference>
<evidence type="ECO:0000256" key="1">
    <source>
        <dbReference type="SAM" id="MobiDB-lite"/>
    </source>
</evidence>